<reference evidence="1 2" key="1">
    <citation type="submission" date="2016-03" db="EMBL/GenBank/DDBJ databases">
        <title>EvidentialGene: Evidence-directed Construction of Genes on Genomes.</title>
        <authorList>
            <person name="Gilbert D.G."/>
            <person name="Choi J.-H."/>
            <person name="Mockaitis K."/>
            <person name="Colbourne J."/>
            <person name="Pfrender M."/>
        </authorList>
    </citation>
    <scope>NUCLEOTIDE SEQUENCE [LARGE SCALE GENOMIC DNA]</scope>
    <source>
        <strain evidence="1 2">Xinb3</strain>
        <tissue evidence="1">Complete organism</tissue>
    </source>
</reference>
<proteinExistence type="predicted"/>
<evidence type="ECO:0000313" key="1">
    <source>
        <dbReference type="EMBL" id="KZS06054.1"/>
    </source>
</evidence>
<comment type="caution">
    <text evidence="1">The sequence shown here is derived from an EMBL/GenBank/DDBJ whole genome shotgun (WGS) entry which is preliminary data.</text>
</comment>
<name>A0A164NLB7_9CRUS</name>
<dbReference type="EMBL" id="LRGB01002849">
    <property type="protein sequence ID" value="KZS06054.1"/>
    <property type="molecule type" value="Genomic_DNA"/>
</dbReference>
<sequence>MSANKIRNKLTRVLFEALSLVEAKGYTIYCDEACPTSDRSRSICQFGFAMNLIWTCQCQREFQLNDDCICQDFHSFCVFS</sequence>
<keyword evidence="2" id="KW-1185">Reference proteome</keyword>
<dbReference type="Proteomes" id="UP000076858">
    <property type="component" value="Unassembled WGS sequence"/>
</dbReference>
<gene>
    <name evidence="1" type="ORF">APZ42_030547</name>
</gene>
<protein>
    <submittedName>
        <fullName evidence="1">Uncharacterized protein</fullName>
    </submittedName>
</protein>
<evidence type="ECO:0000313" key="2">
    <source>
        <dbReference type="Proteomes" id="UP000076858"/>
    </source>
</evidence>
<dbReference type="AlphaFoldDB" id="A0A164NLB7"/>
<organism evidence="1 2">
    <name type="scientific">Daphnia magna</name>
    <dbReference type="NCBI Taxonomy" id="35525"/>
    <lineage>
        <taxon>Eukaryota</taxon>
        <taxon>Metazoa</taxon>
        <taxon>Ecdysozoa</taxon>
        <taxon>Arthropoda</taxon>
        <taxon>Crustacea</taxon>
        <taxon>Branchiopoda</taxon>
        <taxon>Diplostraca</taxon>
        <taxon>Cladocera</taxon>
        <taxon>Anomopoda</taxon>
        <taxon>Daphniidae</taxon>
        <taxon>Daphnia</taxon>
    </lineage>
</organism>
<accession>A0A164NLB7</accession>